<evidence type="ECO:0000256" key="7">
    <source>
        <dbReference type="ARBA" id="ARBA00022833"/>
    </source>
</evidence>
<dbReference type="CDD" id="cd05658">
    <property type="entry name" value="M18_DAP"/>
    <property type="match status" value="1"/>
</dbReference>
<reference evidence="11 12" key="1">
    <citation type="submission" date="2023-03" db="EMBL/GenBank/DDBJ databases">
        <title>Complete genome sequence of Tepidibacter sp. SWIR-1, isolated from a deep-sea hydrothermal vent.</title>
        <authorList>
            <person name="Li X."/>
        </authorList>
    </citation>
    <scope>NUCLEOTIDE SEQUENCE [LARGE SCALE GENOMIC DNA]</scope>
    <source>
        <strain evidence="11 12">SWIR-1</strain>
    </source>
</reference>
<name>A0ABY8EG91_9FIRM</name>
<evidence type="ECO:0000256" key="6">
    <source>
        <dbReference type="ARBA" id="ARBA00022801"/>
    </source>
</evidence>
<evidence type="ECO:0000256" key="10">
    <source>
        <dbReference type="RuleBase" id="RU004387"/>
    </source>
</evidence>
<evidence type="ECO:0000256" key="8">
    <source>
        <dbReference type="ARBA" id="ARBA00023049"/>
    </source>
</evidence>
<dbReference type="Pfam" id="PF02127">
    <property type="entry name" value="Peptidase_M18"/>
    <property type="match status" value="1"/>
</dbReference>
<dbReference type="GO" id="GO:0004177">
    <property type="term" value="F:aminopeptidase activity"/>
    <property type="evidence" value="ECO:0007669"/>
    <property type="project" value="UniProtKB-KW"/>
</dbReference>
<evidence type="ECO:0000256" key="4">
    <source>
        <dbReference type="ARBA" id="ARBA00022670"/>
    </source>
</evidence>
<evidence type="ECO:0000256" key="5">
    <source>
        <dbReference type="ARBA" id="ARBA00022723"/>
    </source>
</evidence>
<dbReference type="RefSeq" id="WP_277731824.1">
    <property type="nucleotide sequence ID" value="NZ_CP120733.1"/>
</dbReference>
<dbReference type="PRINTS" id="PR00932">
    <property type="entry name" value="AMINO1PTASE"/>
</dbReference>
<evidence type="ECO:0000313" key="11">
    <source>
        <dbReference type="EMBL" id="WFD09870.1"/>
    </source>
</evidence>
<proteinExistence type="inferred from homology"/>
<dbReference type="InterPro" id="IPR023358">
    <property type="entry name" value="Peptidase_M18_dom2"/>
</dbReference>
<dbReference type="Gene3D" id="3.40.630.10">
    <property type="entry name" value="Zn peptidases"/>
    <property type="match status" value="1"/>
</dbReference>
<protein>
    <recommendedName>
        <fullName evidence="10">M18 family aminopeptidase</fullName>
        <ecNumber evidence="10">3.4.11.-</ecNumber>
    </recommendedName>
</protein>
<keyword evidence="4 9" id="KW-0645">Protease</keyword>
<dbReference type="PANTHER" id="PTHR28570">
    <property type="entry name" value="ASPARTYL AMINOPEPTIDASE"/>
    <property type="match status" value="1"/>
</dbReference>
<organism evidence="11 12">
    <name type="scientific">Tepidibacter hydrothermalis</name>
    <dbReference type="NCBI Taxonomy" id="3036126"/>
    <lineage>
        <taxon>Bacteria</taxon>
        <taxon>Bacillati</taxon>
        <taxon>Bacillota</taxon>
        <taxon>Clostridia</taxon>
        <taxon>Peptostreptococcales</taxon>
        <taxon>Peptostreptococcaceae</taxon>
        <taxon>Tepidibacter</taxon>
    </lineage>
</organism>
<dbReference type="InterPro" id="IPR001948">
    <property type="entry name" value="Peptidase_M18"/>
</dbReference>
<evidence type="ECO:0000256" key="1">
    <source>
        <dbReference type="ARBA" id="ARBA00001947"/>
    </source>
</evidence>
<comment type="similarity">
    <text evidence="2 9">Belongs to the peptidase M18 family.</text>
</comment>
<keyword evidence="7 9" id="KW-0862">Zinc</keyword>
<comment type="cofactor">
    <cofactor evidence="1 10">
        <name>Zn(2+)</name>
        <dbReference type="ChEBI" id="CHEBI:29105"/>
    </cofactor>
</comment>
<evidence type="ECO:0000256" key="9">
    <source>
        <dbReference type="RuleBase" id="RU004386"/>
    </source>
</evidence>
<dbReference type="EMBL" id="CP120733">
    <property type="protein sequence ID" value="WFD09870.1"/>
    <property type="molecule type" value="Genomic_DNA"/>
</dbReference>
<dbReference type="SUPFAM" id="SSF101821">
    <property type="entry name" value="Aminopeptidase/glucanase lid domain"/>
    <property type="match status" value="1"/>
</dbReference>
<evidence type="ECO:0000313" key="12">
    <source>
        <dbReference type="Proteomes" id="UP001222800"/>
    </source>
</evidence>
<dbReference type="SUPFAM" id="SSF53187">
    <property type="entry name" value="Zn-dependent exopeptidases"/>
    <property type="match status" value="1"/>
</dbReference>
<evidence type="ECO:0000256" key="2">
    <source>
        <dbReference type="ARBA" id="ARBA00008290"/>
    </source>
</evidence>
<dbReference type="PANTHER" id="PTHR28570:SF3">
    <property type="entry name" value="ASPARTYL AMINOPEPTIDASE"/>
    <property type="match status" value="1"/>
</dbReference>
<gene>
    <name evidence="11" type="ORF">P4S50_15995</name>
</gene>
<dbReference type="NCBIfam" id="NF002759">
    <property type="entry name" value="PRK02813.1"/>
    <property type="match status" value="1"/>
</dbReference>
<keyword evidence="6 9" id="KW-0378">Hydrolase</keyword>
<accession>A0ABY8EG91</accession>
<keyword evidence="3 9" id="KW-0031">Aminopeptidase</keyword>
<keyword evidence="5 9" id="KW-0479">Metal-binding</keyword>
<dbReference type="Proteomes" id="UP001222800">
    <property type="component" value="Chromosome"/>
</dbReference>
<dbReference type="Gene3D" id="2.30.250.10">
    <property type="entry name" value="Aminopeptidase i, Domain 2"/>
    <property type="match status" value="1"/>
</dbReference>
<keyword evidence="12" id="KW-1185">Reference proteome</keyword>
<sequence length="432" mass="48290">MREKEFAKDLIDYAYKGASSFHAVKTSVDILEKEGFEELKLTDKWDIKKGGKYFVTKNSSALVAFEINSDNVDEEGFRIIASHSDAPCFRVKPNPEMVSEKVYLKLNTEVYGGPILSTWMDRPLGIAGRVAVKGENILKPREVLVNINKPICIIPNLAIHMNRNVNKGVELNKQTDMLPLVSIVNESLEKDNLLLKEISKEISIPCDDILDFDLFLYEYEKGCLVGLDEELISSPRLDNLAMAHSSLHALINSNNTKGINVFVMFDNEEIGSSTKQGADSNMLKNILERITISLNKNREEFFTSIYNSFIISADMAHPVHPNRGEKHDPTNRPVINKGPVIKINANQKYTSDSYSIAVYEALCKEAGVPCQKFVNRSDQAGGSTIGPISSTHLDINSVDIGTSILAMHSVRELGGVDDHYFAYKSFLKFYEV</sequence>
<dbReference type="EC" id="3.4.11.-" evidence="10"/>
<keyword evidence="8 9" id="KW-0482">Metalloprotease</keyword>
<evidence type="ECO:0000256" key="3">
    <source>
        <dbReference type="ARBA" id="ARBA00022438"/>
    </source>
</evidence>